<name>A0A6G9RW61_9VIRU</name>
<dbReference type="PANTHER" id="PTHR34456:SF13">
    <property type="entry name" value="REVERSE TRANSCRIPTASE DOMAIN-CONTAINING PROTEIN"/>
    <property type="match status" value="1"/>
</dbReference>
<dbReference type="SUPFAM" id="SSF56672">
    <property type="entry name" value="DNA/RNA polymerases"/>
    <property type="match status" value="1"/>
</dbReference>
<organism evidence="4">
    <name type="scientific">Plasmopara viticola lesion associated mitovirus 39</name>
    <dbReference type="NCBI Taxonomy" id="2719466"/>
    <lineage>
        <taxon>Viruses</taxon>
        <taxon>Riboviria</taxon>
        <taxon>Orthornavirae</taxon>
        <taxon>Lenarviricota</taxon>
        <taxon>Howeltoviricetes</taxon>
        <taxon>Cryppavirales</taxon>
        <taxon>Mitoviridae</taxon>
        <taxon>Mitovirus</taxon>
    </lineage>
</organism>
<keyword evidence="1 4" id="KW-0696">RNA-directed RNA polymerase</keyword>
<dbReference type="GO" id="GO:0003968">
    <property type="term" value="F:RNA-directed RNA polymerase activity"/>
    <property type="evidence" value="ECO:0007669"/>
    <property type="project" value="UniProtKB-KW"/>
</dbReference>
<dbReference type="InterPro" id="IPR043502">
    <property type="entry name" value="DNA/RNA_pol_sf"/>
</dbReference>
<dbReference type="EMBL" id="MN539800">
    <property type="protein sequence ID" value="QIR30262.1"/>
    <property type="molecule type" value="Genomic_RNA"/>
</dbReference>
<evidence type="ECO:0000256" key="3">
    <source>
        <dbReference type="ARBA" id="ARBA00022695"/>
    </source>
</evidence>
<evidence type="ECO:0000313" key="4">
    <source>
        <dbReference type="EMBL" id="QIR30262.1"/>
    </source>
</evidence>
<evidence type="ECO:0000256" key="2">
    <source>
        <dbReference type="ARBA" id="ARBA00022679"/>
    </source>
</evidence>
<dbReference type="InterPro" id="IPR008686">
    <property type="entry name" value="RNA_pol_mitovir"/>
</dbReference>
<protein>
    <submittedName>
        <fullName evidence="4">RNA-dependent RNA polymerase</fullName>
    </submittedName>
</protein>
<sequence>MKTKLNLYKNLMKFVTMYYFKDLSLTHKSNLVRKVLYKIDTLYNTRGYLAAATYSKLCRLAITKTLSGEQLPRPFGISLANDQLPKILPYLVRRRILEGDKLLIQWILTLFQIGKLIKGDPNVVQTDTMTADSTYMDTIQQSEISIVLNKMGIRRGSMNTDFSGFSWISTAGPNGLSILRAMEDLLNLPEPLLDSCIKLNGGKDSYFGKSVLSLKAFLEHCQAMYMNLFSIKPAKTKRLRKISIKEDKEGKSRPFAIFEYISQMALSSLHTHVFNLLKAIPQDSTFDQNEGFRSLLYGGYKFFASYDLKAATDRFPLSLQKRVVEHLYGESEISDAWAHIMVGYEFELPNGKQISFSTGQPLGAKSSWGVFSLSHHVVVHISALRIGMKLEDLPYRLLGDDIVIMDKELASSYLEVMTELGVEISKVKTHVGENLFEFAKRFYYKGSEITQFPITALVENINIYPLLAQALESAKERGFLPLFLQSNSPDFWNKVVELSVPANQKRKIHYLVNKFKQFSLLPTSSKPFMVQVQDLITLSRESYKIEDVSEINDCLLRAIIEVREREIDRLVAKKTKYNMVIQGMLSSIMFFIPWDRISLTHREYLPVISSLDKSTSLKMENLINVRELKSGLEASKTLESDPIRPVPSLKGLQPIRPNEVIARSRSALLKPFLNQLKILAVSKNDSSEAHSDQTTPLK</sequence>
<keyword evidence="3" id="KW-0548">Nucleotidyltransferase</keyword>
<dbReference type="PANTHER" id="PTHR34456">
    <property type="entry name" value="MITOVIRUS RNA-DEPENDENT RNA POLYMERASE"/>
    <property type="match status" value="1"/>
</dbReference>
<proteinExistence type="predicted"/>
<reference evidence="4" key="1">
    <citation type="journal article" date="2020" name="Virus Evol.">
        <title>Analysis of the virome associated to grapevine downy mildew lesions reveals new mycovirus lineages.</title>
        <authorList>
            <person name="Chiapello M."/>
            <person name="Rodriguez-Romero J."/>
            <person name="Ayllon M.A."/>
            <person name="Turina M."/>
        </authorList>
    </citation>
    <scope>NUCLEOTIDE SEQUENCE</scope>
    <source>
        <strain evidence="4">DMG-E_DN25361</strain>
    </source>
</reference>
<dbReference type="Pfam" id="PF05919">
    <property type="entry name" value="Mitovir_RNA_pol"/>
    <property type="match status" value="1"/>
</dbReference>
<keyword evidence="2" id="KW-0808">Transferase</keyword>
<accession>A0A6G9RW61</accession>
<evidence type="ECO:0000256" key="1">
    <source>
        <dbReference type="ARBA" id="ARBA00022484"/>
    </source>
</evidence>